<accession>A0A0B2VNR4</accession>
<evidence type="ECO:0000313" key="3">
    <source>
        <dbReference type="Proteomes" id="UP000031036"/>
    </source>
</evidence>
<name>A0A0B2VNR4_TOXCA</name>
<comment type="caution">
    <text evidence="2">The sequence shown here is derived from an EMBL/GenBank/DDBJ whole genome shotgun (WGS) entry which is preliminary data.</text>
</comment>
<dbReference type="AlphaFoldDB" id="A0A0B2VNR4"/>
<feature type="compositionally biased region" description="Basic residues" evidence="1">
    <location>
        <begin position="37"/>
        <end position="51"/>
    </location>
</feature>
<feature type="region of interest" description="Disordered" evidence="1">
    <location>
        <begin position="1"/>
        <end position="81"/>
    </location>
</feature>
<evidence type="ECO:0000256" key="1">
    <source>
        <dbReference type="SAM" id="MobiDB-lite"/>
    </source>
</evidence>
<protein>
    <submittedName>
        <fullName evidence="2">Uncharacterized protein</fullName>
    </submittedName>
</protein>
<gene>
    <name evidence="2" type="ORF">Tcan_15497</name>
</gene>
<dbReference type="EMBL" id="JPKZ01001314">
    <property type="protein sequence ID" value="KHN82680.1"/>
    <property type="molecule type" value="Genomic_DNA"/>
</dbReference>
<organism evidence="2 3">
    <name type="scientific">Toxocara canis</name>
    <name type="common">Canine roundworm</name>
    <dbReference type="NCBI Taxonomy" id="6265"/>
    <lineage>
        <taxon>Eukaryota</taxon>
        <taxon>Metazoa</taxon>
        <taxon>Ecdysozoa</taxon>
        <taxon>Nematoda</taxon>
        <taxon>Chromadorea</taxon>
        <taxon>Rhabditida</taxon>
        <taxon>Spirurina</taxon>
        <taxon>Ascaridomorpha</taxon>
        <taxon>Ascaridoidea</taxon>
        <taxon>Toxocaridae</taxon>
        <taxon>Toxocara</taxon>
    </lineage>
</organism>
<proteinExistence type="predicted"/>
<sequence>MVIISGHKGNYEVRKNGSKYHRSHSKSSYGSYNGGRRTSRRHSYHKHRKPRPGIISVGKRRPRTRRAMREEQKRKKKQQPEISIVELIGREILHMNIEAKHPNKDPKKVDRLVAFKRIDRHQKNDKNWLHHLMSENDSKKIDLKKSVCYCYHLLTAANHRWISSEERRLKCSQMVVFFFLELWMVFDTKWGGGHR</sequence>
<keyword evidence="3" id="KW-1185">Reference proteome</keyword>
<dbReference type="Proteomes" id="UP000031036">
    <property type="component" value="Unassembled WGS sequence"/>
</dbReference>
<feature type="compositionally biased region" description="Low complexity" evidence="1">
    <location>
        <begin position="26"/>
        <end position="36"/>
    </location>
</feature>
<reference evidence="2 3" key="1">
    <citation type="submission" date="2014-11" db="EMBL/GenBank/DDBJ databases">
        <title>Genetic blueprint of the zoonotic pathogen Toxocara canis.</title>
        <authorList>
            <person name="Zhu X.-Q."/>
            <person name="Korhonen P.K."/>
            <person name="Cai H."/>
            <person name="Young N.D."/>
            <person name="Nejsum P."/>
            <person name="von Samson-Himmelstjerna G."/>
            <person name="Boag P.R."/>
            <person name="Tan P."/>
            <person name="Li Q."/>
            <person name="Min J."/>
            <person name="Yang Y."/>
            <person name="Wang X."/>
            <person name="Fang X."/>
            <person name="Hall R.S."/>
            <person name="Hofmann A."/>
            <person name="Sternberg P.W."/>
            <person name="Jex A.R."/>
            <person name="Gasser R.B."/>
        </authorList>
    </citation>
    <scope>NUCLEOTIDE SEQUENCE [LARGE SCALE GENOMIC DNA]</scope>
    <source>
        <strain evidence="2">PN_DK_2014</strain>
    </source>
</reference>
<feature type="compositionally biased region" description="Basic residues" evidence="1">
    <location>
        <begin position="16"/>
        <end position="25"/>
    </location>
</feature>
<evidence type="ECO:0000313" key="2">
    <source>
        <dbReference type="EMBL" id="KHN82680.1"/>
    </source>
</evidence>